<name>A0ABT9FBD2_9GAMM</name>
<feature type="transmembrane region" description="Helical" evidence="3">
    <location>
        <begin position="32"/>
        <end position="56"/>
    </location>
</feature>
<dbReference type="Gene3D" id="3.30.70.270">
    <property type="match status" value="1"/>
</dbReference>
<feature type="transmembrane region" description="Helical" evidence="3">
    <location>
        <begin position="185"/>
        <end position="206"/>
    </location>
</feature>
<evidence type="ECO:0000313" key="6">
    <source>
        <dbReference type="Proteomes" id="UP001177212"/>
    </source>
</evidence>
<dbReference type="SUPFAM" id="SSF55073">
    <property type="entry name" value="Nucleotide cyclase"/>
    <property type="match status" value="1"/>
</dbReference>
<keyword evidence="5" id="KW-0808">Transferase</keyword>
<accession>A0ABT9FBD2</accession>
<dbReference type="EC" id="2.7.7.65" evidence="1"/>
<feature type="transmembrane region" description="Helical" evidence="3">
    <location>
        <begin position="6"/>
        <end position="25"/>
    </location>
</feature>
<dbReference type="RefSeq" id="WP_305399140.1">
    <property type="nucleotide sequence ID" value="NZ_JAUYVT010000003.1"/>
</dbReference>
<evidence type="ECO:0000256" key="1">
    <source>
        <dbReference type="ARBA" id="ARBA00012528"/>
    </source>
</evidence>
<feature type="transmembrane region" description="Helical" evidence="3">
    <location>
        <begin position="119"/>
        <end position="141"/>
    </location>
</feature>
<comment type="caution">
    <text evidence="5">The sequence shown here is derived from an EMBL/GenBank/DDBJ whole genome shotgun (WGS) entry which is preliminary data.</text>
</comment>
<dbReference type="InterPro" id="IPR029787">
    <property type="entry name" value="Nucleotide_cyclase"/>
</dbReference>
<keyword evidence="3" id="KW-0812">Transmembrane</keyword>
<keyword evidence="3" id="KW-0472">Membrane</keyword>
<gene>
    <name evidence="5" type="ORF">Q8W34_05615</name>
</gene>
<organism evidence="5 6">
    <name type="scientific">Pseudoalteromonas marina</name>
    <dbReference type="NCBI Taxonomy" id="267375"/>
    <lineage>
        <taxon>Bacteria</taxon>
        <taxon>Pseudomonadati</taxon>
        <taxon>Pseudomonadota</taxon>
        <taxon>Gammaproteobacteria</taxon>
        <taxon>Alteromonadales</taxon>
        <taxon>Pseudoalteromonadaceae</taxon>
        <taxon>Pseudoalteromonas</taxon>
    </lineage>
</organism>
<proteinExistence type="predicted"/>
<feature type="transmembrane region" description="Helical" evidence="3">
    <location>
        <begin position="148"/>
        <end position="173"/>
    </location>
</feature>
<keyword evidence="5" id="KW-0548">Nucleotidyltransferase</keyword>
<dbReference type="InterPro" id="IPR043128">
    <property type="entry name" value="Rev_trsase/Diguanyl_cyclase"/>
</dbReference>
<dbReference type="PANTHER" id="PTHR45138">
    <property type="entry name" value="REGULATORY COMPONENTS OF SENSORY TRANSDUCTION SYSTEM"/>
    <property type="match status" value="1"/>
</dbReference>
<evidence type="ECO:0000259" key="4">
    <source>
        <dbReference type="PROSITE" id="PS50887"/>
    </source>
</evidence>
<dbReference type="NCBIfam" id="TIGR00254">
    <property type="entry name" value="GGDEF"/>
    <property type="match status" value="1"/>
</dbReference>
<dbReference type="EMBL" id="JAUYVT010000003">
    <property type="protein sequence ID" value="MDP2564100.1"/>
    <property type="molecule type" value="Genomic_DNA"/>
</dbReference>
<dbReference type="InterPro" id="IPR050469">
    <property type="entry name" value="Diguanylate_Cyclase"/>
</dbReference>
<dbReference type="CDD" id="cd01949">
    <property type="entry name" value="GGDEF"/>
    <property type="match status" value="1"/>
</dbReference>
<evidence type="ECO:0000256" key="3">
    <source>
        <dbReference type="SAM" id="Phobius"/>
    </source>
</evidence>
<evidence type="ECO:0000313" key="5">
    <source>
        <dbReference type="EMBL" id="MDP2564100.1"/>
    </source>
</evidence>
<reference evidence="5" key="1">
    <citation type="submission" date="2023-07" db="EMBL/GenBank/DDBJ databases">
        <title>Genome content predicts the carbon catabolic preferences of heterotrophic bacteria.</title>
        <authorList>
            <person name="Gralka M."/>
        </authorList>
    </citation>
    <scope>NUCLEOTIDE SEQUENCE</scope>
    <source>
        <strain evidence="5">4G09</strain>
    </source>
</reference>
<dbReference type="PROSITE" id="PS50887">
    <property type="entry name" value="GGDEF"/>
    <property type="match status" value="1"/>
</dbReference>
<sequence length="387" mass="43253">MLHLPTVIGLSFILNLLIGLFFLSVHNYKKQSAFLIFGLACIAFSFAELLACLKLILNFPFITSYLANIFIILSPFLIILGLHKYKYSKPLNLRPIYYLLLFTAVVLLSVYPYSAAQMVTSFIIAGLYLFSAYIISTMSFVATLQKKALITCFLIHSLLMFVQTVLLALPILSLSETTYLEPLELILSSHLILATCSALLLPYLLASNTEHTLASIANTDVLSQLFNRRGFFIKGKNALSLPLYQNKNISLILLDIDFFKRVNDTYGHEAGDQAIKWIAQHVKSQFLNEEISARIGGEEFAILLPNCSLSDARNNAEELRESISSYPFYYEGHGINLSVSAGVSSTINGEQTIKELLANADKRLYLAKETGRDKVVTYDEKSLLLQA</sequence>
<dbReference type="PANTHER" id="PTHR45138:SF9">
    <property type="entry name" value="DIGUANYLATE CYCLASE DGCM-RELATED"/>
    <property type="match status" value="1"/>
</dbReference>
<dbReference type="InterPro" id="IPR000160">
    <property type="entry name" value="GGDEF_dom"/>
</dbReference>
<keyword evidence="6" id="KW-1185">Reference proteome</keyword>
<feature type="transmembrane region" description="Helical" evidence="3">
    <location>
        <begin position="62"/>
        <end position="83"/>
    </location>
</feature>
<dbReference type="SMART" id="SM00267">
    <property type="entry name" value="GGDEF"/>
    <property type="match status" value="1"/>
</dbReference>
<comment type="catalytic activity">
    <reaction evidence="2">
        <text>2 GTP = 3',3'-c-di-GMP + 2 diphosphate</text>
        <dbReference type="Rhea" id="RHEA:24898"/>
        <dbReference type="ChEBI" id="CHEBI:33019"/>
        <dbReference type="ChEBI" id="CHEBI:37565"/>
        <dbReference type="ChEBI" id="CHEBI:58805"/>
        <dbReference type="EC" id="2.7.7.65"/>
    </reaction>
</comment>
<protein>
    <recommendedName>
        <fullName evidence="1">diguanylate cyclase</fullName>
        <ecNumber evidence="1">2.7.7.65</ecNumber>
    </recommendedName>
</protein>
<dbReference type="Pfam" id="PF00990">
    <property type="entry name" value="GGDEF"/>
    <property type="match status" value="1"/>
</dbReference>
<keyword evidence="3" id="KW-1133">Transmembrane helix</keyword>
<dbReference type="GO" id="GO:0052621">
    <property type="term" value="F:diguanylate cyclase activity"/>
    <property type="evidence" value="ECO:0007669"/>
    <property type="project" value="UniProtKB-EC"/>
</dbReference>
<feature type="transmembrane region" description="Helical" evidence="3">
    <location>
        <begin position="95"/>
        <end position="113"/>
    </location>
</feature>
<evidence type="ECO:0000256" key="2">
    <source>
        <dbReference type="ARBA" id="ARBA00034247"/>
    </source>
</evidence>
<dbReference type="Proteomes" id="UP001177212">
    <property type="component" value="Unassembled WGS sequence"/>
</dbReference>
<feature type="domain" description="GGDEF" evidence="4">
    <location>
        <begin position="247"/>
        <end position="380"/>
    </location>
</feature>